<reference evidence="1 2" key="1">
    <citation type="submission" date="2016-07" db="EMBL/GenBank/DDBJ databases">
        <title>Pervasive Adenine N6-methylation of Active Genes in Fungi.</title>
        <authorList>
            <consortium name="DOE Joint Genome Institute"/>
            <person name="Mondo S.J."/>
            <person name="Dannebaum R.O."/>
            <person name="Kuo R.C."/>
            <person name="Labutti K."/>
            <person name="Haridas S."/>
            <person name="Kuo A."/>
            <person name="Salamov A."/>
            <person name="Ahrendt S.R."/>
            <person name="Lipzen A."/>
            <person name="Sullivan W."/>
            <person name="Andreopoulos W.B."/>
            <person name="Clum A."/>
            <person name="Lindquist E."/>
            <person name="Daum C."/>
            <person name="Ramamoorthy G.K."/>
            <person name="Gryganskyi A."/>
            <person name="Culley D."/>
            <person name="Magnuson J.K."/>
            <person name="James T.Y."/>
            <person name="O'Malley M.A."/>
            <person name="Stajich J.E."/>
            <person name="Spatafora J.W."/>
            <person name="Visel A."/>
            <person name="Grigoriev I.V."/>
        </authorList>
    </citation>
    <scope>NUCLEOTIDE SEQUENCE [LARGE SCALE GENOMIC DNA]</scope>
    <source>
        <strain evidence="1 2">CBS 129021</strain>
    </source>
</reference>
<dbReference type="AlphaFoldDB" id="A0A1Y2EJ86"/>
<accession>A0A1Y2EJ86</accession>
<keyword evidence="2" id="KW-1185">Reference proteome</keyword>
<sequence>MALGKIDGSILLFDKEPTPAIAVRKDVRRWHRKKAERHRLQAAKRNLIFSVASTSMAPFAHLTRCK</sequence>
<protein>
    <submittedName>
        <fullName evidence="1">Uncharacterized protein</fullName>
    </submittedName>
</protein>
<gene>
    <name evidence="1" type="ORF">BCR38DRAFT_417546</name>
</gene>
<proteinExistence type="predicted"/>
<evidence type="ECO:0000313" key="2">
    <source>
        <dbReference type="Proteomes" id="UP000193689"/>
    </source>
</evidence>
<evidence type="ECO:0000313" key="1">
    <source>
        <dbReference type="EMBL" id="ORY71620.1"/>
    </source>
</evidence>
<name>A0A1Y2EJ86_9PEZI</name>
<dbReference type="EMBL" id="MCFJ01000001">
    <property type="protein sequence ID" value="ORY71620.1"/>
    <property type="molecule type" value="Genomic_DNA"/>
</dbReference>
<organism evidence="1 2">
    <name type="scientific">Pseudomassariella vexata</name>
    <dbReference type="NCBI Taxonomy" id="1141098"/>
    <lineage>
        <taxon>Eukaryota</taxon>
        <taxon>Fungi</taxon>
        <taxon>Dikarya</taxon>
        <taxon>Ascomycota</taxon>
        <taxon>Pezizomycotina</taxon>
        <taxon>Sordariomycetes</taxon>
        <taxon>Xylariomycetidae</taxon>
        <taxon>Amphisphaeriales</taxon>
        <taxon>Pseudomassariaceae</taxon>
        <taxon>Pseudomassariella</taxon>
    </lineage>
</organism>
<dbReference type="GeneID" id="63775375"/>
<dbReference type="Proteomes" id="UP000193689">
    <property type="component" value="Unassembled WGS sequence"/>
</dbReference>
<dbReference type="InParanoid" id="A0A1Y2EJ86"/>
<comment type="caution">
    <text evidence="1">The sequence shown here is derived from an EMBL/GenBank/DDBJ whole genome shotgun (WGS) entry which is preliminary data.</text>
</comment>
<dbReference type="RefSeq" id="XP_040721212.1">
    <property type="nucleotide sequence ID" value="XM_040859163.1"/>
</dbReference>